<organism evidence="1 2">
    <name type="scientific">Aeromonas dhakensis</name>
    <dbReference type="NCBI Taxonomy" id="196024"/>
    <lineage>
        <taxon>Bacteria</taxon>
        <taxon>Pseudomonadati</taxon>
        <taxon>Pseudomonadota</taxon>
        <taxon>Gammaproteobacteria</taxon>
        <taxon>Aeromonadales</taxon>
        <taxon>Aeromonadaceae</taxon>
        <taxon>Aeromonas</taxon>
    </lineage>
</organism>
<sequence>MTEMREYATESSLTDMINSAPVGKELCVTFGGIPKIVDVEFNFVGGWVIKQSLAPGMELKFVKGEGRYLEGINITLKEYEGLK</sequence>
<keyword evidence="2" id="KW-1185">Reference proteome</keyword>
<evidence type="ECO:0000313" key="2">
    <source>
        <dbReference type="Proteomes" id="UP000005149"/>
    </source>
</evidence>
<proteinExistence type="predicted"/>
<protein>
    <submittedName>
        <fullName evidence="1">Uncharacterized protein</fullName>
    </submittedName>
</protein>
<dbReference type="AlphaFoldDB" id="K1JE15"/>
<dbReference type="HOGENOM" id="CLU_2535113_0_0_6"/>
<dbReference type="PATRIC" id="fig|1073377.4.peg.1700"/>
<dbReference type="RefSeq" id="WP_005301985.1">
    <property type="nucleotide sequence ID" value="NZ_JDWD01000133.1"/>
</dbReference>
<dbReference type="Proteomes" id="UP000005149">
    <property type="component" value="Unassembled WGS sequence"/>
</dbReference>
<name>K1JE15_9GAMM</name>
<comment type="caution">
    <text evidence="1">The sequence shown here is derived from an EMBL/GenBank/DDBJ whole genome shotgun (WGS) entry which is preliminary data.</text>
</comment>
<accession>K1JE15</accession>
<reference evidence="1 2" key="1">
    <citation type="submission" date="2012-06" db="EMBL/GenBank/DDBJ databases">
        <title>The Genome Sequence of Aeromonas hydrophila SSU.</title>
        <authorList>
            <consortium name="The Broad Institute Genome Sequencing Platform"/>
            <person name="Earl A."/>
            <person name="Ward D."/>
            <person name="Feldgarden M."/>
            <person name="Gevers D."/>
            <person name="Chopra A."/>
            <person name="Walker B."/>
            <person name="Young S.K."/>
            <person name="Zeng Q."/>
            <person name="Gargeya S."/>
            <person name="Fitzgerald M."/>
            <person name="Haas B."/>
            <person name="Abouelleil A."/>
            <person name="Alvarado L."/>
            <person name="Arachchi H.M."/>
            <person name="Berlin A.M."/>
            <person name="Chapman S.B."/>
            <person name="Goldberg J."/>
            <person name="Griggs A."/>
            <person name="Gujja S."/>
            <person name="Hansen M."/>
            <person name="Howarth C."/>
            <person name="Imamovic A."/>
            <person name="Larimer J."/>
            <person name="McCowan C."/>
            <person name="Montmayeur A."/>
            <person name="Murphy C."/>
            <person name="Neiman D."/>
            <person name="Pearson M."/>
            <person name="Priest M."/>
            <person name="Roberts A."/>
            <person name="Saif S."/>
            <person name="Shea T."/>
            <person name="Sisk P."/>
            <person name="Sykes S."/>
            <person name="Wortman J."/>
            <person name="Nusbaum C."/>
            <person name="Birren B."/>
        </authorList>
    </citation>
    <scope>NUCLEOTIDE SEQUENCE [LARGE SCALE GENOMIC DNA]</scope>
    <source>
        <strain evidence="1 2">SSU</strain>
    </source>
</reference>
<gene>
    <name evidence="1" type="ORF">HMPREF1171_01655</name>
</gene>
<dbReference type="EMBL" id="AGWR01000014">
    <property type="protein sequence ID" value="EKB28421.1"/>
    <property type="molecule type" value="Genomic_DNA"/>
</dbReference>
<evidence type="ECO:0000313" key="1">
    <source>
        <dbReference type="EMBL" id="EKB28421.1"/>
    </source>
</evidence>